<dbReference type="InterPro" id="IPR007243">
    <property type="entry name" value="Atg6/Beclin"/>
</dbReference>
<dbReference type="Proteomes" id="UP000076727">
    <property type="component" value="Unassembled WGS sequence"/>
</dbReference>
<comment type="similarity">
    <text evidence="1">Belongs to the beclin family.</text>
</comment>
<dbReference type="InterPro" id="IPR040455">
    <property type="entry name" value="Atg6_BARA"/>
</dbReference>
<evidence type="ECO:0000313" key="6">
    <source>
        <dbReference type="EMBL" id="KZT66383.1"/>
    </source>
</evidence>
<dbReference type="GO" id="GO:0000423">
    <property type="term" value="P:mitophagy"/>
    <property type="evidence" value="ECO:0007669"/>
    <property type="project" value="TreeGrafter"/>
</dbReference>
<evidence type="ECO:0000256" key="1">
    <source>
        <dbReference type="ARBA" id="ARBA00005965"/>
    </source>
</evidence>
<evidence type="ECO:0000256" key="2">
    <source>
        <dbReference type="SAM" id="Coils"/>
    </source>
</evidence>
<dbReference type="Gene3D" id="1.10.418.40">
    <property type="entry name" value="Autophagy protein 6/Beclin 1"/>
    <property type="match status" value="1"/>
</dbReference>
<dbReference type="InterPro" id="IPR038274">
    <property type="entry name" value="Atg6/Beclin_C_sf"/>
</dbReference>
<feature type="domain" description="Atg6/beclin coiled-coil" evidence="5">
    <location>
        <begin position="177"/>
        <end position="308"/>
    </location>
</feature>
<dbReference type="GO" id="GO:0034272">
    <property type="term" value="C:phosphatidylinositol 3-kinase complex, class III, type II"/>
    <property type="evidence" value="ECO:0007669"/>
    <property type="project" value="TreeGrafter"/>
</dbReference>
<feature type="region of interest" description="Disordered" evidence="3">
    <location>
        <begin position="57"/>
        <end position="94"/>
    </location>
</feature>
<proteinExistence type="inferred from homology"/>
<dbReference type="PANTHER" id="PTHR12768">
    <property type="entry name" value="BECLIN 1"/>
    <property type="match status" value="1"/>
</dbReference>
<evidence type="ECO:0000259" key="5">
    <source>
        <dbReference type="Pfam" id="PF17675"/>
    </source>
</evidence>
<feature type="region of interest" description="Disordered" evidence="3">
    <location>
        <begin position="106"/>
        <end position="155"/>
    </location>
</feature>
<dbReference type="GO" id="GO:0034271">
    <property type="term" value="C:phosphatidylinositol 3-kinase complex, class III, type I"/>
    <property type="evidence" value="ECO:0007669"/>
    <property type="project" value="TreeGrafter"/>
</dbReference>
<sequence length="490" mass="55179">MNFVCQQCKQPLQLDDSLVNLTPSAYDMVVASSPSPPSYGRQIADSEKLAHLPAPASVKEAWQHAAQSRSTSPSSSSPRTQRRPPPRAPPHPNESFVLLQDSVVRNIPSPLPTTTPSTAKRLSYPRSRTTQPLHAPPVNEPAQAEVHHPNPSPLSHHLRSTLRLFNLLSSRTDLDHPLCAECTGILLTTLTRQLEETKKERDGYIAFEKDVRREKEREGDGVSKEEAEVKIAKLKEEEKLAIEKLREAERDREELVEELRALELDEKALEEEEAEFWRVHNAHLLKSAEQASQLAALRAAYAADSATLEKLERTNVYNDAFCIGHEGVFGTINGLRLGRVPGVPVEWAEINAAWGQTLLLLYTVARKLDFTFENYRLVPMGSFSRIERTTGDKAIYELYGSGDLHIGRLLHNRRFDFAMVAFLDCLKQLIDYVKSQDQQVEFPHQIVKDKIGEASVKLQFSQEEAWTRALRHVLLALKILLKWATNGSNG</sequence>
<keyword evidence="2" id="KW-0175">Coiled coil</keyword>
<dbReference type="Pfam" id="PF04111">
    <property type="entry name" value="APG6"/>
    <property type="match status" value="1"/>
</dbReference>
<gene>
    <name evidence="6" type="ORF">DAEQUDRAFT_746592</name>
</gene>
<dbReference type="PANTHER" id="PTHR12768:SF4">
    <property type="entry name" value="BECLIN-1"/>
    <property type="match status" value="1"/>
</dbReference>
<dbReference type="GO" id="GO:0043548">
    <property type="term" value="F:phosphatidylinositol 3-kinase binding"/>
    <property type="evidence" value="ECO:0007669"/>
    <property type="project" value="TreeGrafter"/>
</dbReference>
<dbReference type="AlphaFoldDB" id="A0A165N187"/>
<dbReference type="EMBL" id="KV429090">
    <property type="protein sequence ID" value="KZT66383.1"/>
    <property type="molecule type" value="Genomic_DNA"/>
</dbReference>
<name>A0A165N187_9APHY</name>
<dbReference type="GO" id="GO:0030674">
    <property type="term" value="F:protein-macromolecule adaptor activity"/>
    <property type="evidence" value="ECO:0007669"/>
    <property type="project" value="TreeGrafter"/>
</dbReference>
<dbReference type="Pfam" id="PF17675">
    <property type="entry name" value="APG6_N"/>
    <property type="match status" value="1"/>
</dbReference>
<dbReference type="STRING" id="1314783.A0A165N187"/>
<evidence type="ECO:0000259" key="4">
    <source>
        <dbReference type="Pfam" id="PF04111"/>
    </source>
</evidence>
<feature type="coiled-coil region" evidence="2">
    <location>
        <begin position="224"/>
        <end position="314"/>
    </location>
</feature>
<dbReference type="OrthoDB" id="20368at2759"/>
<dbReference type="GO" id="GO:0000407">
    <property type="term" value="C:phagophore assembly site"/>
    <property type="evidence" value="ECO:0007669"/>
    <property type="project" value="TreeGrafter"/>
</dbReference>
<protein>
    <submittedName>
        <fullName evidence="6">APG6-domain-containing protein</fullName>
    </submittedName>
</protein>
<feature type="domain" description="Atg6 BARA" evidence="4">
    <location>
        <begin position="311"/>
        <end position="485"/>
    </location>
</feature>
<dbReference type="InterPro" id="IPR041691">
    <property type="entry name" value="Atg6/beclin_CC"/>
</dbReference>
<keyword evidence="7" id="KW-1185">Reference proteome</keyword>
<feature type="compositionally biased region" description="Low complexity" evidence="3">
    <location>
        <begin position="66"/>
        <end position="79"/>
    </location>
</feature>
<evidence type="ECO:0000256" key="3">
    <source>
        <dbReference type="SAM" id="MobiDB-lite"/>
    </source>
</evidence>
<reference evidence="6 7" key="1">
    <citation type="journal article" date="2016" name="Mol. Biol. Evol.">
        <title>Comparative Genomics of Early-Diverging Mushroom-Forming Fungi Provides Insights into the Origins of Lignocellulose Decay Capabilities.</title>
        <authorList>
            <person name="Nagy L.G."/>
            <person name="Riley R."/>
            <person name="Tritt A."/>
            <person name="Adam C."/>
            <person name="Daum C."/>
            <person name="Floudas D."/>
            <person name="Sun H."/>
            <person name="Yadav J.S."/>
            <person name="Pangilinan J."/>
            <person name="Larsson K.H."/>
            <person name="Matsuura K."/>
            <person name="Barry K."/>
            <person name="Labutti K."/>
            <person name="Kuo R."/>
            <person name="Ohm R.A."/>
            <person name="Bhattacharya S.S."/>
            <person name="Shirouzu T."/>
            <person name="Yoshinaga Y."/>
            <person name="Martin F.M."/>
            <person name="Grigoriev I.V."/>
            <person name="Hibbett D.S."/>
        </authorList>
    </citation>
    <scope>NUCLEOTIDE SEQUENCE [LARGE SCALE GENOMIC DNA]</scope>
    <source>
        <strain evidence="6 7">L-15889</strain>
    </source>
</reference>
<accession>A0A165N187</accession>
<organism evidence="6 7">
    <name type="scientific">Daedalea quercina L-15889</name>
    <dbReference type="NCBI Taxonomy" id="1314783"/>
    <lineage>
        <taxon>Eukaryota</taxon>
        <taxon>Fungi</taxon>
        <taxon>Dikarya</taxon>
        <taxon>Basidiomycota</taxon>
        <taxon>Agaricomycotina</taxon>
        <taxon>Agaricomycetes</taxon>
        <taxon>Polyporales</taxon>
        <taxon>Fomitopsis</taxon>
    </lineage>
</organism>
<dbReference type="GO" id="GO:0045324">
    <property type="term" value="P:late endosome to vacuole transport"/>
    <property type="evidence" value="ECO:0007669"/>
    <property type="project" value="TreeGrafter"/>
</dbReference>
<dbReference type="FunFam" id="1.10.418.40:FF:000006">
    <property type="entry name" value="Chromosome 12, whole genome shotgun sequence"/>
    <property type="match status" value="1"/>
</dbReference>
<evidence type="ECO:0000313" key="7">
    <source>
        <dbReference type="Proteomes" id="UP000076727"/>
    </source>
</evidence>
<dbReference type="GO" id="GO:0000045">
    <property type="term" value="P:autophagosome assembly"/>
    <property type="evidence" value="ECO:0007669"/>
    <property type="project" value="TreeGrafter"/>
</dbReference>
<dbReference type="GO" id="GO:0006995">
    <property type="term" value="P:cellular response to nitrogen starvation"/>
    <property type="evidence" value="ECO:0007669"/>
    <property type="project" value="TreeGrafter"/>
</dbReference>